<dbReference type="Proteomes" id="UP000278143">
    <property type="component" value="Unassembled WGS sequence"/>
</dbReference>
<dbReference type="EMBL" id="KZ989653">
    <property type="protein sequence ID" value="RKP25692.1"/>
    <property type="molecule type" value="Genomic_DNA"/>
</dbReference>
<sequence>MVSYSAGKAARPDRPFAASLAASPESNAHMACDRVNVNGRPCVWWGSQCIITMLAPGAQCTMKEGKCQGDCMSCGAYGCVPRGRQCPKGCEQFDEKGRCNQYMASNGINCHWDTGRGICTYAVGETPLGQLRTEPSAIGGSASPAPSPLDLLTMMRKNILANRPSRLPDGASISSEQMTNLGFASLRTANTPIANSVASPGDNRLGADSLDDDDPTQVADGQRGPASSKTTDGSPSSTSTGNNGNGSNASNKSSTNNGGGGDNGGNGPLDASLQQSSTSGSIKLWGALCGVAVAIVAVAGIAFLVVQQRMRARRELLAEQRNAEMHNVHPEHRRESLLPYVQHALETSDLAHPEPSTTTAGHAS</sequence>
<keyword evidence="2" id="KW-0812">Transmembrane</keyword>
<dbReference type="AlphaFoldDB" id="A0A4P9Z185"/>
<dbReference type="OrthoDB" id="5594316at2759"/>
<keyword evidence="2" id="KW-1133">Transmembrane helix</keyword>
<accession>A0A4P9Z185</accession>
<evidence type="ECO:0000256" key="2">
    <source>
        <dbReference type="SAM" id="Phobius"/>
    </source>
</evidence>
<feature type="compositionally biased region" description="Low complexity" evidence="1">
    <location>
        <begin position="226"/>
        <end position="256"/>
    </location>
</feature>
<keyword evidence="2" id="KW-0472">Membrane</keyword>
<feature type="region of interest" description="Disordered" evidence="1">
    <location>
        <begin position="194"/>
        <end position="275"/>
    </location>
</feature>
<evidence type="ECO:0000313" key="3">
    <source>
        <dbReference type="EMBL" id="RKP25692.1"/>
    </source>
</evidence>
<proteinExistence type="predicted"/>
<evidence type="ECO:0000256" key="1">
    <source>
        <dbReference type="SAM" id="MobiDB-lite"/>
    </source>
</evidence>
<feature type="transmembrane region" description="Helical" evidence="2">
    <location>
        <begin position="284"/>
        <end position="306"/>
    </location>
</feature>
<name>A0A4P9Z185_9FUNG</name>
<evidence type="ECO:0000313" key="4">
    <source>
        <dbReference type="Proteomes" id="UP000278143"/>
    </source>
</evidence>
<reference evidence="4" key="1">
    <citation type="journal article" date="2018" name="Nat. Microbiol.">
        <title>Leveraging single-cell genomics to expand the fungal tree of life.</title>
        <authorList>
            <person name="Ahrendt S.R."/>
            <person name="Quandt C.A."/>
            <person name="Ciobanu D."/>
            <person name="Clum A."/>
            <person name="Salamov A."/>
            <person name="Andreopoulos B."/>
            <person name="Cheng J.F."/>
            <person name="Woyke T."/>
            <person name="Pelin A."/>
            <person name="Henrissat B."/>
            <person name="Reynolds N.K."/>
            <person name="Benny G.L."/>
            <person name="Smith M.E."/>
            <person name="James T.Y."/>
            <person name="Grigoriev I.V."/>
        </authorList>
    </citation>
    <scope>NUCLEOTIDE SEQUENCE [LARGE SCALE GENOMIC DNA]</scope>
    <source>
        <strain evidence="4">Benny S71-1</strain>
    </source>
</reference>
<keyword evidence="4" id="KW-1185">Reference proteome</keyword>
<organism evidence="3 4">
    <name type="scientific">Syncephalis pseudoplumigaleata</name>
    <dbReference type="NCBI Taxonomy" id="1712513"/>
    <lineage>
        <taxon>Eukaryota</taxon>
        <taxon>Fungi</taxon>
        <taxon>Fungi incertae sedis</taxon>
        <taxon>Zoopagomycota</taxon>
        <taxon>Zoopagomycotina</taxon>
        <taxon>Zoopagomycetes</taxon>
        <taxon>Zoopagales</taxon>
        <taxon>Piptocephalidaceae</taxon>
        <taxon>Syncephalis</taxon>
    </lineage>
</organism>
<protein>
    <submittedName>
        <fullName evidence="3">Uncharacterized protein</fullName>
    </submittedName>
</protein>
<gene>
    <name evidence="3" type="ORF">SYNPS1DRAFT_28578</name>
</gene>
<feature type="compositionally biased region" description="Gly residues" evidence="1">
    <location>
        <begin position="257"/>
        <end position="267"/>
    </location>
</feature>